<evidence type="ECO:0000313" key="2">
    <source>
        <dbReference type="EMBL" id="KAF0325472.1"/>
    </source>
</evidence>
<name>A0A8H3WJ10_9PEZI</name>
<sequence length="321" mass="34952">MSSFFKADTRTVTLPDDRVLSFSLYGAGSRDLPPTAPPSPNQPTIFYFHGFPSSHDEAFIFHEAACKHGVQLIALDRPGHAGSTFRPNRRIIDWPADVLAVADHYHVQTFGVLGLSGGSPYVLSCWNIISRDRLVTAGICSGLYPPSLGSAGMLLQGRAMLTLAPWIAPVVAWGMDWTLCRAARDEEHPERLEQTVLEDLKSRPAADLAVLDPDLGGVRSAMVASVREAMRPGGKGPAEDVKLAGSHWGFELEDLHAQKSEMTWWHGAEDANVPVAMAQKASKCVPGAELRISDDEGHVSLAIHKAEEIICDLARVMLMKR</sequence>
<evidence type="ECO:0000313" key="3">
    <source>
        <dbReference type="Proteomes" id="UP000434172"/>
    </source>
</evidence>
<organism evidence="2 3">
    <name type="scientific">Colletotrichum asianum</name>
    <dbReference type="NCBI Taxonomy" id="702518"/>
    <lineage>
        <taxon>Eukaryota</taxon>
        <taxon>Fungi</taxon>
        <taxon>Dikarya</taxon>
        <taxon>Ascomycota</taxon>
        <taxon>Pezizomycotina</taxon>
        <taxon>Sordariomycetes</taxon>
        <taxon>Hypocreomycetidae</taxon>
        <taxon>Glomerellales</taxon>
        <taxon>Glomerellaceae</taxon>
        <taxon>Colletotrichum</taxon>
        <taxon>Colletotrichum gloeosporioides species complex</taxon>
    </lineage>
</organism>
<reference evidence="2 3" key="1">
    <citation type="submission" date="2019-12" db="EMBL/GenBank/DDBJ databases">
        <title>A genome sequence resource for the geographically widespread anthracnose pathogen Colletotrichum asianum.</title>
        <authorList>
            <person name="Meng Y."/>
        </authorList>
    </citation>
    <scope>NUCLEOTIDE SEQUENCE [LARGE SCALE GENOMIC DNA]</scope>
    <source>
        <strain evidence="2 3">ICMP 18580</strain>
    </source>
</reference>
<dbReference type="AlphaFoldDB" id="A0A8H3WJ10"/>
<protein>
    <recommendedName>
        <fullName evidence="1">AB hydrolase-1 domain-containing protein</fullName>
    </recommendedName>
</protein>
<dbReference type="Proteomes" id="UP000434172">
    <property type="component" value="Unassembled WGS sequence"/>
</dbReference>
<keyword evidence="3" id="KW-1185">Reference proteome</keyword>
<dbReference type="PANTHER" id="PTHR45763:SF46">
    <property type="entry name" value="AB HYDROLASE-1 DOMAIN-CONTAINING PROTEIN"/>
    <property type="match status" value="1"/>
</dbReference>
<accession>A0A8H3WJ10</accession>
<dbReference type="Pfam" id="PF00561">
    <property type="entry name" value="Abhydrolase_1"/>
    <property type="match status" value="1"/>
</dbReference>
<dbReference type="PANTHER" id="PTHR45763">
    <property type="entry name" value="HYDROLASE, ALPHA/BETA FOLD FAMILY PROTEIN, EXPRESSED-RELATED"/>
    <property type="match status" value="1"/>
</dbReference>
<comment type="caution">
    <text evidence="2">The sequence shown here is derived from an EMBL/GenBank/DDBJ whole genome shotgun (WGS) entry which is preliminary data.</text>
</comment>
<dbReference type="OrthoDB" id="294702at2759"/>
<dbReference type="SUPFAM" id="SSF53474">
    <property type="entry name" value="alpha/beta-Hydrolases"/>
    <property type="match status" value="1"/>
</dbReference>
<dbReference type="Gene3D" id="3.40.50.1820">
    <property type="entry name" value="alpha/beta hydrolase"/>
    <property type="match status" value="1"/>
</dbReference>
<gene>
    <name evidence="2" type="ORF">GQ607_007223</name>
</gene>
<feature type="domain" description="AB hydrolase-1" evidence="1">
    <location>
        <begin position="43"/>
        <end position="120"/>
    </location>
</feature>
<dbReference type="InterPro" id="IPR000073">
    <property type="entry name" value="AB_hydrolase_1"/>
</dbReference>
<evidence type="ECO:0000259" key="1">
    <source>
        <dbReference type="Pfam" id="PF00561"/>
    </source>
</evidence>
<dbReference type="InterPro" id="IPR029058">
    <property type="entry name" value="AB_hydrolase_fold"/>
</dbReference>
<dbReference type="EMBL" id="WOWK01000036">
    <property type="protein sequence ID" value="KAF0325472.1"/>
    <property type="molecule type" value="Genomic_DNA"/>
</dbReference>
<proteinExistence type="predicted"/>